<sequence length="246" mass="28812">MKTLKQLPPRNVFERYGRVYRKVSERAIYEWAREQIKLDSTSPIQGNYDIENSPQFRPIFDAYQRDDVRMITTVGPNQGGRTKAMEIASLWAVVHRPGPMQWNTDTNDKARDFAEERWWPMARTCVDVVHKMPTRGAWGKGSERYQERVRKVIFSDGMPFLIQGCSESNLEQKSIMNQFNDECWQWPLGRLEIAWIRCNVAYGWNYKVWNGSVAGCEGDDFDLAFRSGTMQEWHWRCLKCGLAQIP</sequence>
<comment type="caution">
    <text evidence="2">The sequence shown here is derived from an EMBL/GenBank/DDBJ whole genome shotgun (WGS) entry which is preliminary data.</text>
</comment>
<protein>
    <submittedName>
        <fullName evidence="2">Phage terminase large subunit family protein</fullName>
    </submittedName>
</protein>
<evidence type="ECO:0000313" key="3">
    <source>
        <dbReference type="Proteomes" id="UP000567293"/>
    </source>
</evidence>
<gene>
    <name evidence="2" type="ORF">HRJ53_27655</name>
</gene>
<organism evidence="2 3">
    <name type="scientific">Candidatus Acidiferrum panamense</name>
    <dbReference type="NCBI Taxonomy" id="2741543"/>
    <lineage>
        <taxon>Bacteria</taxon>
        <taxon>Pseudomonadati</taxon>
        <taxon>Acidobacteriota</taxon>
        <taxon>Terriglobia</taxon>
        <taxon>Candidatus Acidiferrales</taxon>
        <taxon>Candidatus Acidiferrum</taxon>
    </lineage>
</organism>
<name>A0A7V8T050_9BACT</name>
<feature type="domain" description="Phage terminase large subunit GpA ATPase" evidence="1">
    <location>
        <begin position="43"/>
        <end position="243"/>
    </location>
</feature>
<keyword evidence="3" id="KW-1185">Reference proteome</keyword>
<evidence type="ECO:0000313" key="2">
    <source>
        <dbReference type="EMBL" id="MBA0088783.1"/>
    </source>
</evidence>
<accession>A0A7V8T050</accession>
<dbReference type="InterPro" id="IPR046453">
    <property type="entry name" value="GpA_ATPase"/>
</dbReference>
<dbReference type="GO" id="GO:0016887">
    <property type="term" value="F:ATP hydrolysis activity"/>
    <property type="evidence" value="ECO:0007669"/>
    <property type="project" value="InterPro"/>
</dbReference>
<dbReference type="Proteomes" id="UP000567293">
    <property type="component" value="Unassembled WGS sequence"/>
</dbReference>
<dbReference type="Pfam" id="PF05876">
    <property type="entry name" value="GpA_ATPase"/>
    <property type="match status" value="1"/>
</dbReference>
<dbReference type="EMBL" id="JACDQQ010002674">
    <property type="protein sequence ID" value="MBA0088783.1"/>
    <property type="molecule type" value="Genomic_DNA"/>
</dbReference>
<feature type="non-terminal residue" evidence="2">
    <location>
        <position position="246"/>
    </location>
</feature>
<evidence type="ECO:0000259" key="1">
    <source>
        <dbReference type="Pfam" id="PF05876"/>
    </source>
</evidence>
<dbReference type="AlphaFoldDB" id="A0A7V8T050"/>
<reference evidence="2" key="1">
    <citation type="submission" date="2020-06" db="EMBL/GenBank/DDBJ databases">
        <title>Legume-microbial interactions unlock mineral nutrients during tropical forest succession.</title>
        <authorList>
            <person name="Epihov D.Z."/>
        </authorList>
    </citation>
    <scope>NUCLEOTIDE SEQUENCE [LARGE SCALE GENOMIC DNA]</scope>
    <source>
        <strain evidence="2">Pan2503</strain>
    </source>
</reference>
<proteinExistence type="predicted"/>